<gene>
    <name evidence="1" type="ORF">AW08_03298</name>
</gene>
<dbReference type="PATRIC" id="fig|1454001.3.peg.3347"/>
<dbReference type="EMBL" id="JFAX01000024">
    <property type="protein sequence ID" value="EXI65378.1"/>
    <property type="molecule type" value="Genomic_DNA"/>
</dbReference>
<name>A0A011M6X1_9PROT</name>
<evidence type="ECO:0000313" key="2">
    <source>
        <dbReference type="Proteomes" id="UP000020218"/>
    </source>
</evidence>
<evidence type="ECO:0000313" key="1">
    <source>
        <dbReference type="EMBL" id="EXI65378.1"/>
    </source>
</evidence>
<sequence length="108" mass="11600">MVERIAGGELSQDRTLLAGDTQSMIAHQKRMQLRLRAVLNDFATAVASTQQAAQSLAASAQPVAHASHSRGDSAGQRVWATRWPSSALNQGLGPWQPPIRAAQCSLRQ</sequence>
<dbReference type="Proteomes" id="UP000020218">
    <property type="component" value="Unassembled WGS sequence"/>
</dbReference>
<accession>A0A011M6X1</accession>
<protein>
    <submittedName>
        <fullName evidence="1">Uncharacterized protein</fullName>
    </submittedName>
</protein>
<proteinExistence type="predicted"/>
<dbReference type="AlphaFoldDB" id="A0A011M6X1"/>
<organism evidence="1 2">
    <name type="scientific">Candidatus Accumulibacter adjunctus</name>
    <dbReference type="NCBI Taxonomy" id="1454001"/>
    <lineage>
        <taxon>Bacteria</taxon>
        <taxon>Pseudomonadati</taxon>
        <taxon>Pseudomonadota</taxon>
        <taxon>Betaproteobacteria</taxon>
        <taxon>Candidatus Accumulibacter</taxon>
    </lineage>
</organism>
<comment type="caution">
    <text evidence="1">The sequence shown here is derived from an EMBL/GenBank/DDBJ whole genome shotgun (WGS) entry which is preliminary data.</text>
</comment>
<dbReference type="STRING" id="1454001.AW08_03298"/>
<reference evidence="1" key="1">
    <citation type="submission" date="2014-02" db="EMBL/GenBank/DDBJ databases">
        <title>Expanding our view of genomic diversity in Candidatus Accumulibacter clades.</title>
        <authorList>
            <person name="Skennerton C.T."/>
            <person name="Barr J.J."/>
            <person name="Slater F.R."/>
            <person name="Bond P.L."/>
            <person name="Tyson G.W."/>
        </authorList>
    </citation>
    <scope>NUCLEOTIDE SEQUENCE [LARGE SCALE GENOMIC DNA]</scope>
</reference>
<keyword evidence="2" id="KW-1185">Reference proteome</keyword>